<dbReference type="SUPFAM" id="SSF81923">
    <property type="entry name" value="Double Clp-N motif"/>
    <property type="match status" value="1"/>
</dbReference>
<feature type="domain" description="Clp R" evidence="3">
    <location>
        <begin position="78"/>
        <end position="221"/>
    </location>
</feature>
<dbReference type="Gene3D" id="1.10.260.40">
    <property type="entry name" value="lambda repressor-like DNA-binding domains"/>
    <property type="match status" value="1"/>
</dbReference>
<dbReference type="Gene3D" id="1.10.1780.10">
    <property type="entry name" value="Clp, N-terminal domain"/>
    <property type="match status" value="1"/>
</dbReference>
<keyword evidence="4" id="KW-0378">Hydrolase</keyword>
<dbReference type="Proteomes" id="UP000753908">
    <property type="component" value="Unassembled WGS sequence"/>
</dbReference>
<name>A0A951PLU3_9CYAN</name>
<dbReference type="InterPro" id="IPR011335">
    <property type="entry name" value="Restrct_endonuc-II-like"/>
</dbReference>
<feature type="domain" description="HTH cro/C1-type" evidence="2">
    <location>
        <begin position="5"/>
        <end position="59"/>
    </location>
</feature>
<keyword evidence="4" id="KW-0255">Endonuclease</keyword>
<dbReference type="InterPro" id="IPR044217">
    <property type="entry name" value="CLPT1/2"/>
</dbReference>
<dbReference type="InterPro" id="IPR004176">
    <property type="entry name" value="Clp_R_N"/>
</dbReference>
<evidence type="ECO:0000313" key="4">
    <source>
        <dbReference type="EMBL" id="MBW4546295.1"/>
    </source>
</evidence>
<reference evidence="4" key="2">
    <citation type="journal article" date="2022" name="Microbiol. Resour. Announc.">
        <title>Metagenome Sequencing to Explore Phylogenomics of Terrestrial Cyanobacteria.</title>
        <authorList>
            <person name="Ward R.D."/>
            <person name="Stajich J.E."/>
            <person name="Johansen J.R."/>
            <person name="Huntemann M."/>
            <person name="Clum A."/>
            <person name="Foster B."/>
            <person name="Foster B."/>
            <person name="Roux S."/>
            <person name="Palaniappan K."/>
            <person name="Varghese N."/>
            <person name="Mukherjee S."/>
            <person name="Reddy T.B.K."/>
            <person name="Daum C."/>
            <person name="Copeland A."/>
            <person name="Chen I.A."/>
            <person name="Ivanova N.N."/>
            <person name="Kyrpides N.C."/>
            <person name="Shapiro N."/>
            <person name="Eloe-Fadrosh E.A."/>
            <person name="Pietrasiak N."/>
        </authorList>
    </citation>
    <scope>NUCLEOTIDE SEQUENCE</scope>
    <source>
        <strain evidence="4">CPER-KK1</strain>
    </source>
</reference>
<dbReference type="Pfam" id="PF05685">
    <property type="entry name" value="Uma2"/>
    <property type="match status" value="1"/>
</dbReference>
<dbReference type="Gene3D" id="3.90.1570.10">
    <property type="entry name" value="tt1808, chain A"/>
    <property type="match status" value="1"/>
</dbReference>
<dbReference type="PROSITE" id="PS51903">
    <property type="entry name" value="CLP_R"/>
    <property type="match status" value="1"/>
</dbReference>
<evidence type="ECO:0000256" key="1">
    <source>
        <dbReference type="PROSITE-ProRule" id="PRU01251"/>
    </source>
</evidence>
<evidence type="ECO:0000313" key="5">
    <source>
        <dbReference type="Proteomes" id="UP000753908"/>
    </source>
</evidence>
<dbReference type="AlphaFoldDB" id="A0A951PLU3"/>
<protein>
    <submittedName>
        <fullName evidence="4">Uma2 family endonuclease</fullName>
    </submittedName>
</protein>
<dbReference type="GO" id="GO:0003677">
    <property type="term" value="F:DNA binding"/>
    <property type="evidence" value="ECO:0007669"/>
    <property type="project" value="InterPro"/>
</dbReference>
<dbReference type="PANTHER" id="PTHR47016">
    <property type="entry name" value="ATP-DEPENDENT CLP PROTEASE ATP-BINDING SUBUNIT CLPT1, CHLOROPLASTIC"/>
    <property type="match status" value="1"/>
</dbReference>
<dbReference type="GO" id="GO:0004519">
    <property type="term" value="F:endonuclease activity"/>
    <property type="evidence" value="ECO:0007669"/>
    <property type="project" value="UniProtKB-KW"/>
</dbReference>
<dbReference type="EMBL" id="JAHHIF010000023">
    <property type="protein sequence ID" value="MBW4546295.1"/>
    <property type="molecule type" value="Genomic_DNA"/>
</dbReference>
<proteinExistence type="predicted"/>
<dbReference type="PROSITE" id="PS50943">
    <property type="entry name" value="HTH_CROC1"/>
    <property type="match status" value="1"/>
</dbReference>
<dbReference type="SUPFAM" id="SSF47413">
    <property type="entry name" value="lambda repressor-like DNA-binding domains"/>
    <property type="match status" value="1"/>
</dbReference>
<reference evidence="4" key="1">
    <citation type="submission" date="2021-05" db="EMBL/GenBank/DDBJ databases">
        <authorList>
            <person name="Pietrasiak N."/>
            <person name="Ward R."/>
            <person name="Stajich J.E."/>
            <person name="Kurbessoian T."/>
        </authorList>
    </citation>
    <scope>NUCLEOTIDE SEQUENCE</scope>
    <source>
        <strain evidence="4">CPER-KK1</strain>
    </source>
</reference>
<evidence type="ECO:0000259" key="3">
    <source>
        <dbReference type="PROSITE" id="PS51903"/>
    </source>
</evidence>
<dbReference type="CDD" id="cd06260">
    <property type="entry name" value="DUF820-like"/>
    <property type="match status" value="1"/>
</dbReference>
<dbReference type="PANTHER" id="PTHR47016:SF5">
    <property type="entry name" value="CLP DOMAIN SUPERFAMILY PROTEIN"/>
    <property type="match status" value="1"/>
</dbReference>
<comment type="caution">
    <text evidence="4">The sequence shown here is derived from an EMBL/GenBank/DDBJ whole genome shotgun (WGS) entry which is preliminary data.</text>
</comment>
<dbReference type="Pfam" id="PF02861">
    <property type="entry name" value="Clp_N"/>
    <property type="match status" value="1"/>
</dbReference>
<keyword evidence="1" id="KW-0677">Repeat</keyword>
<dbReference type="InterPro" id="IPR008538">
    <property type="entry name" value="Uma2"/>
</dbReference>
<dbReference type="Pfam" id="PF01381">
    <property type="entry name" value="HTH_3"/>
    <property type="match status" value="1"/>
</dbReference>
<dbReference type="InterPro" id="IPR012296">
    <property type="entry name" value="Nuclease_put_TT1808"/>
</dbReference>
<gene>
    <name evidence="4" type="ORF">KME25_17895</name>
</gene>
<dbReference type="InterPro" id="IPR036628">
    <property type="entry name" value="Clp_N_dom_sf"/>
</dbReference>
<accession>A0A951PLU3</accession>
<keyword evidence="4" id="KW-0540">Nuclease</keyword>
<dbReference type="SUPFAM" id="SSF52980">
    <property type="entry name" value="Restriction endonuclease-like"/>
    <property type="match status" value="1"/>
</dbReference>
<evidence type="ECO:0000259" key="2">
    <source>
        <dbReference type="PROSITE" id="PS50943"/>
    </source>
</evidence>
<dbReference type="CDD" id="cd00093">
    <property type="entry name" value="HTH_XRE"/>
    <property type="match status" value="1"/>
</dbReference>
<sequence length="396" mass="45134">MKNRLRVLRTERNWSQANLAERLDVSRQTVNALETGKSDPSLPLAFKIAELFNCPVEKIFILEQRSMFARRFPQEKSFEGLSEKAIEVLRLAQNESKRLRHNFVGTEQILLGLLSERTSFSAQLLQSMGVDLWKAQVEVQKIIGYGSTLLDRQRPLTPRAKQVLKLASEAVKRLSHDEIDTEHILLGLIREKDGVSTAVLKNLGINLQDLEQQVLEQLQQPLREEPSVLMRTSRFNWAVSSESSEAERPADFTSGEISVRLSTRLVSWIEPRQLGRVVHQTGFALPNGDVLVTRLAFISRERLKRIPRTYPELVPDLVVEIKSAFDRVSLLQDKIQLFLEQGAKIGLLIDPDEQTVTCDRQGSERIILKNGETLTLTELLPEWELPVSELWSPVFD</sequence>
<dbReference type="InterPro" id="IPR001387">
    <property type="entry name" value="Cro/C1-type_HTH"/>
</dbReference>
<organism evidence="4 5">
    <name type="scientific">Symplocastrum torsivum CPER-KK1</name>
    <dbReference type="NCBI Taxonomy" id="450513"/>
    <lineage>
        <taxon>Bacteria</taxon>
        <taxon>Bacillati</taxon>
        <taxon>Cyanobacteriota</taxon>
        <taxon>Cyanophyceae</taxon>
        <taxon>Oscillatoriophycideae</taxon>
        <taxon>Oscillatoriales</taxon>
        <taxon>Microcoleaceae</taxon>
        <taxon>Symplocastrum</taxon>
    </lineage>
</organism>
<dbReference type="InterPro" id="IPR010982">
    <property type="entry name" value="Lambda_DNA-bd_dom_sf"/>
</dbReference>
<dbReference type="SMART" id="SM00530">
    <property type="entry name" value="HTH_XRE"/>
    <property type="match status" value="1"/>
</dbReference>